<protein>
    <submittedName>
        <fullName evidence="1">Uncharacterized protein</fullName>
    </submittedName>
</protein>
<dbReference type="Proteomes" id="UP000054903">
    <property type="component" value="Unassembled WGS sequence"/>
</dbReference>
<comment type="caution">
    <text evidence="1">The sequence shown here is derived from an EMBL/GenBank/DDBJ whole genome shotgun (WGS) entry which is preliminary data.</text>
</comment>
<gene>
    <name evidence="1" type="ORF">AWB77_05884</name>
</gene>
<evidence type="ECO:0000313" key="2">
    <source>
        <dbReference type="Proteomes" id="UP000054903"/>
    </source>
</evidence>
<dbReference type="STRING" id="1777138.AWB77_05884"/>
<accession>A0A158DWD8</accession>
<reference evidence="1" key="1">
    <citation type="submission" date="2016-01" db="EMBL/GenBank/DDBJ databases">
        <authorList>
            <person name="Peeters C."/>
        </authorList>
    </citation>
    <scope>NUCLEOTIDE SEQUENCE</scope>
    <source>
        <strain evidence="1">LMG 29320</strain>
    </source>
</reference>
<evidence type="ECO:0000313" key="1">
    <source>
        <dbReference type="EMBL" id="SAK98730.1"/>
    </source>
</evidence>
<name>A0A158DWD8_9BURK</name>
<keyword evidence="2" id="KW-1185">Reference proteome</keyword>
<organism evidence="1 2">
    <name type="scientific">Caballeronia fortuita</name>
    <dbReference type="NCBI Taxonomy" id="1777138"/>
    <lineage>
        <taxon>Bacteria</taxon>
        <taxon>Pseudomonadati</taxon>
        <taxon>Pseudomonadota</taxon>
        <taxon>Betaproteobacteria</taxon>
        <taxon>Burkholderiales</taxon>
        <taxon>Burkholderiaceae</taxon>
        <taxon>Caballeronia</taxon>
    </lineage>
</organism>
<dbReference type="EMBL" id="FCNX02000019">
    <property type="protein sequence ID" value="SAK98730.1"/>
    <property type="molecule type" value="Genomic_DNA"/>
</dbReference>
<dbReference type="AlphaFoldDB" id="A0A158DWD8"/>
<dbReference type="OrthoDB" id="9095835at2"/>
<proteinExistence type="predicted"/>
<sequence>MSQPKHPADGETLLDLPDLAATDAARGSNIIVMAEAGLRVWLARKFDVHAALARALFHVDAPASATDTLTRMLADAQPSTIDIA</sequence>
<dbReference type="RefSeq" id="WP_061137927.1">
    <property type="nucleotide sequence ID" value="NZ_FCNX02000019.1"/>
</dbReference>